<dbReference type="SUPFAM" id="SSF53474">
    <property type="entry name" value="alpha/beta-Hydrolases"/>
    <property type="match status" value="1"/>
</dbReference>
<gene>
    <name evidence="9" type="ORF">C1645_667641</name>
</gene>
<keyword evidence="4" id="KW-0378">Hydrolase</keyword>
<dbReference type="Gene3D" id="3.40.50.1820">
    <property type="entry name" value="alpha/beta hydrolase"/>
    <property type="match status" value="1"/>
</dbReference>
<dbReference type="InterPro" id="IPR029058">
    <property type="entry name" value="AB_hydrolase_fold"/>
</dbReference>
<evidence type="ECO:0000256" key="3">
    <source>
        <dbReference type="ARBA" id="ARBA00014923"/>
    </source>
</evidence>
<evidence type="ECO:0000256" key="5">
    <source>
        <dbReference type="ARBA" id="ARBA00029392"/>
    </source>
</evidence>
<evidence type="ECO:0000256" key="6">
    <source>
        <dbReference type="ARBA" id="ARBA00031195"/>
    </source>
</evidence>
<sequence>LISQEVSKDIPPQNIFIAGISQGGSLALAIAMTSQYQLGGFLALGSFIPYPKVLKETETNKQIPIFMGHGKEDELVPYEVAQRSALILCQKGYHIEFKDYSKIGH</sequence>
<evidence type="ECO:0000313" key="10">
    <source>
        <dbReference type="Proteomes" id="UP000265703"/>
    </source>
</evidence>
<dbReference type="OrthoDB" id="2418081at2759"/>
<dbReference type="PANTHER" id="PTHR10655:SF17">
    <property type="entry name" value="LYSOPHOSPHOLIPASE-LIKE PROTEIN 1"/>
    <property type="match status" value="1"/>
</dbReference>
<dbReference type="Pfam" id="PF02230">
    <property type="entry name" value="Abhydrolase_2"/>
    <property type="match status" value="1"/>
</dbReference>
<dbReference type="EMBL" id="QKYT01000626">
    <property type="protein sequence ID" value="RIA82828.1"/>
    <property type="molecule type" value="Genomic_DNA"/>
</dbReference>
<feature type="domain" description="Phospholipase/carboxylesterase/thioesterase" evidence="8">
    <location>
        <begin position="1"/>
        <end position="105"/>
    </location>
</feature>
<dbReference type="EC" id="3.1.2.22" evidence="2"/>
<keyword evidence="10" id="KW-1185">Reference proteome</keyword>
<comment type="similarity">
    <text evidence="1">Belongs to the AB hydrolase superfamily. AB hydrolase 2 family.</text>
</comment>
<organism evidence="9 10">
    <name type="scientific">Glomus cerebriforme</name>
    <dbReference type="NCBI Taxonomy" id="658196"/>
    <lineage>
        <taxon>Eukaryota</taxon>
        <taxon>Fungi</taxon>
        <taxon>Fungi incertae sedis</taxon>
        <taxon>Mucoromycota</taxon>
        <taxon>Glomeromycotina</taxon>
        <taxon>Glomeromycetes</taxon>
        <taxon>Glomerales</taxon>
        <taxon>Glomeraceae</taxon>
        <taxon>Glomus</taxon>
    </lineage>
</organism>
<accession>A0A397SA30</accession>
<evidence type="ECO:0000256" key="7">
    <source>
        <dbReference type="ARBA" id="ARBA00047337"/>
    </source>
</evidence>
<evidence type="ECO:0000256" key="1">
    <source>
        <dbReference type="ARBA" id="ARBA00006499"/>
    </source>
</evidence>
<feature type="non-terminal residue" evidence="9">
    <location>
        <position position="105"/>
    </location>
</feature>
<dbReference type="GO" id="GO:0008474">
    <property type="term" value="F:palmitoyl-(protein) hydrolase activity"/>
    <property type="evidence" value="ECO:0007669"/>
    <property type="project" value="UniProtKB-EC"/>
</dbReference>
<dbReference type="PANTHER" id="PTHR10655">
    <property type="entry name" value="LYSOPHOSPHOLIPASE-RELATED"/>
    <property type="match status" value="1"/>
</dbReference>
<feature type="non-terminal residue" evidence="9">
    <location>
        <position position="1"/>
    </location>
</feature>
<dbReference type="GO" id="GO:0052689">
    <property type="term" value="F:carboxylic ester hydrolase activity"/>
    <property type="evidence" value="ECO:0007669"/>
    <property type="project" value="TreeGrafter"/>
</dbReference>
<evidence type="ECO:0000313" key="9">
    <source>
        <dbReference type="EMBL" id="RIA82828.1"/>
    </source>
</evidence>
<evidence type="ECO:0000259" key="8">
    <source>
        <dbReference type="Pfam" id="PF02230"/>
    </source>
</evidence>
<dbReference type="STRING" id="658196.A0A397SA30"/>
<dbReference type="InterPro" id="IPR050565">
    <property type="entry name" value="LYPA1-2/EST-like"/>
</dbReference>
<evidence type="ECO:0000256" key="2">
    <source>
        <dbReference type="ARBA" id="ARBA00012423"/>
    </source>
</evidence>
<dbReference type="Proteomes" id="UP000265703">
    <property type="component" value="Unassembled WGS sequence"/>
</dbReference>
<proteinExistence type="inferred from homology"/>
<comment type="catalytic activity">
    <reaction evidence="7">
        <text>S-hexadecanoyl-L-cysteinyl-[protein] + H2O = L-cysteinyl-[protein] + hexadecanoate + H(+)</text>
        <dbReference type="Rhea" id="RHEA:19233"/>
        <dbReference type="Rhea" id="RHEA-COMP:10131"/>
        <dbReference type="Rhea" id="RHEA-COMP:11032"/>
        <dbReference type="ChEBI" id="CHEBI:7896"/>
        <dbReference type="ChEBI" id="CHEBI:15377"/>
        <dbReference type="ChEBI" id="CHEBI:15378"/>
        <dbReference type="ChEBI" id="CHEBI:29950"/>
        <dbReference type="ChEBI" id="CHEBI:74151"/>
        <dbReference type="EC" id="3.1.2.22"/>
    </reaction>
</comment>
<evidence type="ECO:0000256" key="4">
    <source>
        <dbReference type="ARBA" id="ARBA00022801"/>
    </source>
</evidence>
<dbReference type="InterPro" id="IPR003140">
    <property type="entry name" value="PLipase/COase/thioEstase"/>
</dbReference>
<comment type="function">
    <text evidence="5">Hydrolyzes fatty acids from S-acylated cysteine residues in proteins with a strong preference for palmitoylated G-alpha proteins over other acyl substrates. Mediates the deacylation of G-alpha proteins such as GPA1 in vivo, but has weak or no activity toward palmitoylated Ras proteins. Has weak lysophospholipase activity in vitro; however such activity may not exist in vivo.</text>
</comment>
<reference evidence="9 10" key="1">
    <citation type="submission" date="2018-06" db="EMBL/GenBank/DDBJ databases">
        <title>Comparative genomics reveals the genomic features of Rhizophagus irregularis, R. cerebriforme, R. diaphanum and Gigaspora rosea, and their symbiotic lifestyle signature.</title>
        <authorList>
            <person name="Morin E."/>
            <person name="San Clemente H."/>
            <person name="Chen E.C.H."/>
            <person name="De La Providencia I."/>
            <person name="Hainaut M."/>
            <person name="Kuo A."/>
            <person name="Kohler A."/>
            <person name="Murat C."/>
            <person name="Tang N."/>
            <person name="Roy S."/>
            <person name="Loubradou J."/>
            <person name="Henrissat B."/>
            <person name="Grigoriev I.V."/>
            <person name="Corradi N."/>
            <person name="Roux C."/>
            <person name="Martin F.M."/>
        </authorList>
    </citation>
    <scope>NUCLEOTIDE SEQUENCE [LARGE SCALE GENOMIC DNA]</scope>
    <source>
        <strain evidence="9 10">DAOM 227022</strain>
    </source>
</reference>
<name>A0A397SA30_9GLOM</name>
<comment type="caution">
    <text evidence="9">The sequence shown here is derived from an EMBL/GenBank/DDBJ whole genome shotgun (WGS) entry which is preliminary data.</text>
</comment>
<dbReference type="AlphaFoldDB" id="A0A397SA30"/>
<protein>
    <recommendedName>
        <fullName evidence="3">Acyl-protein thioesterase 1</fullName>
        <ecNumber evidence="2">3.1.2.22</ecNumber>
    </recommendedName>
    <alternativeName>
        <fullName evidence="6">Palmitoyl-protein hydrolase</fullName>
    </alternativeName>
</protein>
<dbReference type="GO" id="GO:0005737">
    <property type="term" value="C:cytoplasm"/>
    <property type="evidence" value="ECO:0007669"/>
    <property type="project" value="TreeGrafter"/>
</dbReference>